<reference evidence="1 2" key="1">
    <citation type="journal article" date="2013" name="Genome Announc.">
        <title>Genome Sequence of the Extreme Obligate Alkaliphile Bacillus marmarensis Strain DSM 21297.</title>
        <authorList>
            <person name="Wernick D.G."/>
            <person name="Choi K.Y."/>
            <person name="Tat C.A."/>
            <person name="Lafontaine Rivera J.G."/>
            <person name="Liao J.C."/>
        </authorList>
    </citation>
    <scope>NUCLEOTIDE SEQUENCE [LARGE SCALE GENOMIC DNA]</scope>
    <source>
        <strain evidence="1 2">DSM 21297</strain>
    </source>
</reference>
<name>U6SIR7_9BACI</name>
<dbReference type="AlphaFoldDB" id="U6SIR7"/>
<comment type="caution">
    <text evidence="1">The sequence shown here is derived from an EMBL/GenBank/DDBJ whole genome shotgun (WGS) entry which is preliminary data.</text>
</comment>
<sequence length="236" mass="27595">MANKTIFRQYVEARELIEDRIRLKEFHGEDDYIERHQLALLKMIFKYIKDDDSWTKQARSREKAIIFIRSSCNYTKTKEEIGAKSKNSVEASVSYLSKKLANKIGADTIDLIVRGKIEEALTQFHICTGKVLPSNYMLKEFLELLPQPKWANLSLAECKKEIKLLLIFSKVHIERRLGQYNEEKLAYIMYILTSNDHMLYEERKVILQLLSGDVDKGEQGKPYDFQRQIQDAIPQA</sequence>
<evidence type="ECO:0000313" key="2">
    <source>
        <dbReference type="Proteomes" id="UP000017170"/>
    </source>
</evidence>
<evidence type="ECO:0000313" key="1">
    <source>
        <dbReference type="EMBL" id="ERN51624.1"/>
    </source>
</evidence>
<protein>
    <submittedName>
        <fullName evidence="1">Uncharacterized protein</fullName>
    </submittedName>
</protein>
<dbReference type="PATRIC" id="fig|1188261.3.peg.3563"/>
<organism evidence="1 2">
    <name type="scientific">Alkalihalophilus marmarensis DSM 21297</name>
    <dbReference type="NCBI Taxonomy" id="1188261"/>
    <lineage>
        <taxon>Bacteria</taxon>
        <taxon>Bacillati</taxon>
        <taxon>Bacillota</taxon>
        <taxon>Bacilli</taxon>
        <taxon>Bacillales</taxon>
        <taxon>Bacillaceae</taxon>
        <taxon>Alkalihalophilus</taxon>
    </lineage>
</organism>
<proteinExistence type="predicted"/>
<dbReference type="RefSeq" id="WP_022629581.1">
    <property type="nucleotide sequence ID" value="NZ_ATAE01000050.1"/>
</dbReference>
<dbReference type="Proteomes" id="UP000017170">
    <property type="component" value="Unassembled WGS sequence"/>
</dbReference>
<keyword evidence="2" id="KW-1185">Reference proteome</keyword>
<gene>
    <name evidence="1" type="ORF">A33I_20030</name>
</gene>
<dbReference type="EMBL" id="ATAE01000050">
    <property type="protein sequence ID" value="ERN51624.1"/>
    <property type="molecule type" value="Genomic_DNA"/>
</dbReference>
<accession>U6SIR7</accession>